<organism evidence="1 2">
    <name type="scientific">Dendrobium catenatum</name>
    <dbReference type="NCBI Taxonomy" id="906689"/>
    <lineage>
        <taxon>Eukaryota</taxon>
        <taxon>Viridiplantae</taxon>
        <taxon>Streptophyta</taxon>
        <taxon>Embryophyta</taxon>
        <taxon>Tracheophyta</taxon>
        <taxon>Spermatophyta</taxon>
        <taxon>Magnoliopsida</taxon>
        <taxon>Liliopsida</taxon>
        <taxon>Asparagales</taxon>
        <taxon>Orchidaceae</taxon>
        <taxon>Epidendroideae</taxon>
        <taxon>Malaxideae</taxon>
        <taxon>Dendrobiinae</taxon>
        <taxon>Dendrobium</taxon>
    </lineage>
</organism>
<dbReference type="Proteomes" id="UP000233837">
    <property type="component" value="Unassembled WGS sequence"/>
</dbReference>
<reference evidence="1 2" key="1">
    <citation type="journal article" date="2016" name="Sci. Rep.">
        <title>The Dendrobium catenatum Lindl. genome sequence provides insights into polysaccharide synthase, floral development and adaptive evolution.</title>
        <authorList>
            <person name="Zhang G.Q."/>
            <person name="Xu Q."/>
            <person name="Bian C."/>
            <person name="Tsai W.C."/>
            <person name="Yeh C.M."/>
            <person name="Liu K.W."/>
            <person name="Yoshida K."/>
            <person name="Zhang L.S."/>
            <person name="Chang S.B."/>
            <person name="Chen F."/>
            <person name="Shi Y."/>
            <person name="Su Y.Y."/>
            <person name="Zhang Y.Q."/>
            <person name="Chen L.J."/>
            <person name="Yin Y."/>
            <person name="Lin M."/>
            <person name="Huang H."/>
            <person name="Deng H."/>
            <person name="Wang Z.W."/>
            <person name="Zhu S.L."/>
            <person name="Zhao X."/>
            <person name="Deng C."/>
            <person name="Niu S.C."/>
            <person name="Huang J."/>
            <person name="Wang M."/>
            <person name="Liu G.H."/>
            <person name="Yang H.J."/>
            <person name="Xiao X.J."/>
            <person name="Hsiao Y.Y."/>
            <person name="Wu W.L."/>
            <person name="Chen Y.Y."/>
            <person name="Mitsuda N."/>
            <person name="Ohme-Takagi M."/>
            <person name="Luo Y.B."/>
            <person name="Van de Peer Y."/>
            <person name="Liu Z.J."/>
        </authorList>
    </citation>
    <scope>NUCLEOTIDE SEQUENCE [LARGE SCALE GENOMIC DNA]</scope>
    <source>
        <tissue evidence="1">The whole plant</tissue>
    </source>
</reference>
<dbReference type="AlphaFoldDB" id="A0A2I0WA90"/>
<sequence>MNCSKGDVNLSKLAIINEEQPTVVKSVSANEEREGSVAEIGDKYGPWIHVRYGKKTFRNGKPRLLNQESYKDNVSRKEEVVSKVDVHKKLNVAVNSISGSELETQKFSGKEIANAGILCADIDSQGIKVNGDPESMANNVEFRTKKTVDKKVTDEATLPINKMSTDPIAGMDLNSVDFIVNKNRFDILNSTVEEGEIVVADKDNGNGILNSNAGTKLPMI</sequence>
<name>A0A2I0WA90_9ASPA</name>
<evidence type="ECO:0000313" key="1">
    <source>
        <dbReference type="EMBL" id="PKU72572.1"/>
    </source>
</evidence>
<protein>
    <submittedName>
        <fullName evidence="1">Uncharacterized protein</fullName>
    </submittedName>
</protein>
<proteinExistence type="predicted"/>
<gene>
    <name evidence="1" type="ORF">MA16_Dca008629</name>
</gene>
<evidence type="ECO:0000313" key="2">
    <source>
        <dbReference type="Proteomes" id="UP000233837"/>
    </source>
</evidence>
<keyword evidence="2" id="KW-1185">Reference proteome</keyword>
<dbReference type="EMBL" id="KZ502819">
    <property type="protein sequence ID" value="PKU72572.1"/>
    <property type="molecule type" value="Genomic_DNA"/>
</dbReference>
<accession>A0A2I0WA90</accession>
<reference evidence="1 2" key="2">
    <citation type="journal article" date="2017" name="Nature">
        <title>The Apostasia genome and the evolution of orchids.</title>
        <authorList>
            <person name="Zhang G.Q."/>
            <person name="Liu K.W."/>
            <person name="Li Z."/>
            <person name="Lohaus R."/>
            <person name="Hsiao Y.Y."/>
            <person name="Niu S.C."/>
            <person name="Wang J.Y."/>
            <person name="Lin Y.C."/>
            <person name="Xu Q."/>
            <person name="Chen L.J."/>
            <person name="Yoshida K."/>
            <person name="Fujiwara S."/>
            <person name="Wang Z.W."/>
            <person name="Zhang Y.Q."/>
            <person name="Mitsuda N."/>
            <person name="Wang M."/>
            <person name="Liu G.H."/>
            <person name="Pecoraro L."/>
            <person name="Huang H.X."/>
            <person name="Xiao X.J."/>
            <person name="Lin M."/>
            <person name="Wu X.Y."/>
            <person name="Wu W.L."/>
            <person name="Chen Y.Y."/>
            <person name="Chang S.B."/>
            <person name="Sakamoto S."/>
            <person name="Ohme-Takagi M."/>
            <person name="Yagi M."/>
            <person name="Zeng S.J."/>
            <person name="Shen C.Y."/>
            <person name="Yeh C.M."/>
            <person name="Luo Y.B."/>
            <person name="Tsai W.C."/>
            <person name="Van de Peer Y."/>
            <person name="Liu Z.J."/>
        </authorList>
    </citation>
    <scope>NUCLEOTIDE SEQUENCE [LARGE SCALE GENOMIC DNA]</scope>
    <source>
        <tissue evidence="1">The whole plant</tissue>
    </source>
</reference>